<protein>
    <submittedName>
        <fullName evidence="1">Uncharacterized protein</fullName>
    </submittedName>
</protein>
<dbReference type="Proteomes" id="UP000823775">
    <property type="component" value="Unassembled WGS sequence"/>
</dbReference>
<evidence type="ECO:0000313" key="1">
    <source>
        <dbReference type="EMBL" id="MCD7462612.1"/>
    </source>
</evidence>
<organism evidence="1 2">
    <name type="scientific">Datura stramonium</name>
    <name type="common">Jimsonweed</name>
    <name type="synonym">Common thornapple</name>
    <dbReference type="NCBI Taxonomy" id="4076"/>
    <lineage>
        <taxon>Eukaryota</taxon>
        <taxon>Viridiplantae</taxon>
        <taxon>Streptophyta</taxon>
        <taxon>Embryophyta</taxon>
        <taxon>Tracheophyta</taxon>
        <taxon>Spermatophyta</taxon>
        <taxon>Magnoliopsida</taxon>
        <taxon>eudicotyledons</taxon>
        <taxon>Gunneridae</taxon>
        <taxon>Pentapetalae</taxon>
        <taxon>asterids</taxon>
        <taxon>lamiids</taxon>
        <taxon>Solanales</taxon>
        <taxon>Solanaceae</taxon>
        <taxon>Solanoideae</taxon>
        <taxon>Datureae</taxon>
        <taxon>Datura</taxon>
    </lineage>
</organism>
<dbReference type="EMBL" id="JACEIK010000818">
    <property type="protein sequence ID" value="MCD7462612.1"/>
    <property type="molecule type" value="Genomic_DNA"/>
</dbReference>
<sequence>MSANLTEMMSETTTCNDLQVTVLATTQEEPQASEAQLQCVVDTSQCGGQEEESQPLNYFVLADDDVEKVNKSEDVKHNAIMEFTPPLLDHNRKLEKETRDEINKLKVEGKVLKLDSVVPVKSGACSEATQLVIM</sequence>
<gene>
    <name evidence="1" type="ORF">HAX54_048929</name>
</gene>
<comment type="caution">
    <text evidence="1">The sequence shown here is derived from an EMBL/GenBank/DDBJ whole genome shotgun (WGS) entry which is preliminary data.</text>
</comment>
<keyword evidence="2" id="KW-1185">Reference proteome</keyword>
<proteinExistence type="predicted"/>
<reference evidence="1 2" key="1">
    <citation type="journal article" date="2021" name="BMC Genomics">
        <title>Datura genome reveals duplications of psychoactive alkaloid biosynthetic genes and high mutation rate following tissue culture.</title>
        <authorList>
            <person name="Rajewski A."/>
            <person name="Carter-House D."/>
            <person name="Stajich J."/>
            <person name="Litt A."/>
        </authorList>
    </citation>
    <scope>NUCLEOTIDE SEQUENCE [LARGE SCALE GENOMIC DNA]</scope>
    <source>
        <strain evidence="1">AR-01</strain>
    </source>
</reference>
<accession>A0ABS8SUF5</accession>
<evidence type="ECO:0000313" key="2">
    <source>
        <dbReference type="Proteomes" id="UP000823775"/>
    </source>
</evidence>
<name>A0ABS8SUF5_DATST</name>